<evidence type="ECO:0000256" key="1">
    <source>
        <dbReference type="ARBA" id="ARBA00022723"/>
    </source>
</evidence>
<accession>K1X8D6</accession>
<dbReference type="KEGG" id="mbe:MBM_04520"/>
<protein>
    <recommendedName>
        <fullName evidence="6">MYND-type domain-containing protein</fullName>
    </recommendedName>
</protein>
<dbReference type="HOGENOM" id="CLU_595860_0_0_1"/>
<evidence type="ECO:0000313" key="8">
    <source>
        <dbReference type="Proteomes" id="UP000006753"/>
    </source>
</evidence>
<sequence>MAGVDSIQRQVTTPEGTGTSIPQVDIRPTRPRPPKAFYWNGLHPSQLAAGDRWKNRKLCTYCNNPLFPANFGRTPRICGGCEQVTYCSMKCQLADERLHQIVCELFTTFIRTSPRPSSAHKITLLIPEDSDVPAFLWLRYTQYHHFDVPDLETVLGDDYPATMEDSILHRLHISHMYMQPFDLDHQVCYWYRDGHKEDGSVVNQCLAMITKVPMDKMTFRGPLLIASSAATHWSARGVYRDFGLEDFRVVYDYFRIYHSDSQKPLGIRYSVGEGKPVMGVRLTCLGDQRLFKDHVYVPVKLPLGHSIYHPELYHHDEITLAVPNLLELPLLFDRHLPEYDNLSEAETRHMSEDREYFENRQFLPLTVDVDPYSPGWGKVYRRDNGRFTYSVSLVRADKKDLTIFHAQAIIAFCSEFLIPAMQRQHKHLAASGMSSREMIAFRESFKREMICRARFERWLATYRDQKALAFPVLALELSPYEV</sequence>
<evidence type="ECO:0000256" key="2">
    <source>
        <dbReference type="ARBA" id="ARBA00022771"/>
    </source>
</evidence>
<dbReference type="AlphaFoldDB" id="K1X8D6"/>
<dbReference type="PROSITE" id="PS01360">
    <property type="entry name" value="ZF_MYND_1"/>
    <property type="match status" value="1"/>
</dbReference>
<dbReference type="GO" id="GO:0008270">
    <property type="term" value="F:zinc ion binding"/>
    <property type="evidence" value="ECO:0007669"/>
    <property type="project" value="UniProtKB-KW"/>
</dbReference>
<dbReference type="OrthoDB" id="437457at2759"/>
<dbReference type="PROSITE" id="PS50865">
    <property type="entry name" value="ZF_MYND_2"/>
    <property type="match status" value="1"/>
</dbReference>
<keyword evidence="8" id="KW-1185">Reference proteome</keyword>
<dbReference type="GeneID" id="18760455"/>
<dbReference type="Gene3D" id="6.10.140.2220">
    <property type="match status" value="1"/>
</dbReference>
<feature type="compositionally biased region" description="Polar residues" evidence="5">
    <location>
        <begin position="7"/>
        <end position="22"/>
    </location>
</feature>
<dbReference type="eggNOG" id="ENOG502SQ86">
    <property type="taxonomic scope" value="Eukaryota"/>
</dbReference>
<dbReference type="InterPro" id="IPR002893">
    <property type="entry name" value="Znf_MYND"/>
</dbReference>
<proteinExistence type="predicted"/>
<evidence type="ECO:0000256" key="4">
    <source>
        <dbReference type="PROSITE-ProRule" id="PRU00134"/>
    </source>
</evidence>
<evidence type="ECO:0000256" key="3">
    <source>
        <dbReference type="ARBA" id="ARBA00022833"/>
    </source>
</evidence>
<dbReference type="Pfam" id="PF01753">
    <property type="entry name" value="zf-MYND"/>
    <property type="match status" value="1"/>
</dbReference>
<evidence type="ECO:0000259" key="6">
    <source>
        <dbReference type="PROSITE" id="PS50865"/>
    </source>
</evidence>
<name>K1X8D6_MARBU</name>
<dbReference type="InParanoid" id="K1X8D6"/>
<gene>
    <name evidence="7" type="ORF">MBM_04520</name>
</gene>
<keyword evidence="3" id="KW-0862">Zinc</keyword>
<dbReference type="EMBL" id="JH921437">
    <property type="protein sequence ID" value="EKD16943.1"/>
    <property type="molecule type" value="Genomic_DNA"/>
</dbReference>
<dbReference type="SUPFAM" id="SSF144232">
    <property type="entry name" value="HIT/MYND zinc finger-like"/>
    <property type="match status" value="1"/>
</dbReference>
<evidence type="ECO:0000313" key="7">
    <source>
        <dbReference type="EMBL" id="EKD16943.1"/>
    </source>
</evidence>
<organism evidence="7 8">
    <name type="scientific">Marssonina brunnea f. sp. multigermtubi (strain MB_m1)</name>
    <name type="common">Marssonina leaf spot fungus</name>
    <dbReference type="NCBI Taxonomy" id="1072389"/>
    <lineage>
        <taxon>Eukaryota</taxon>
        <taxon>Fungi</taxon>
        <taxon>Dikarya</taxon>
        <taxon>Ascomycota</taxon>
        <taxon>Pezizomycotina</taxon>
        <taxon>Leotiomycetes</taxon>
        <taxon>Helotiales</taxon>
        <taxon>Drepanopezizaceae</taxon>
        <taxon>Drepanopeziza</taxon>
    </lineage>
</organism>
<feature type="region of interest" description="Disordered" evidence="5">
    <location>
        <begin position="1"/>
        <end position="31"/>
    </location>
</feature>
<feature type="domain" description="MYND-type" evidence="6">
    <location>
        <begin position="59"/>
        <end position="103"/>
    </location>
</feature>
<reference evidence="7 8" key="1">
    <citation type="journal article" date="2012" name="BMC Genomics">
        <title>Sequencing the genome of Marssonina brunnea reveals fungus-poplar co-evolution.</title>
        <authorList>
            <person name="Zhu S."/>
            <person name="Cao Y.-Z."/>
            <person name="Jiang C."/>
            <person name="Tan B.-Y."/>
            <person name="Wang Z."/>
            <person name="Feng S."/>
            <person name="Zhang L."/>
            <person name="Su X.-H."/>
            <person name="Brejova B."/>
            <person name="Vinar T."/>
            <person name="Xu M."/>
            <person name="Wang M.-X."/>
            <person name="Zhang S.-G."/>
            <person name="Huang M.-R."/>
            <person name="Wu R."/>
            <person name="Zhou Y."/>
        </authorList>
    </citation>
    <scope>NUCLEOTIDE SEQUENCE [LARGE SCALE GENOMIC DNA]</scope>
    <source>
        <strain evidence="7 8">MB_m1</strain>
    </source>
</reference>
<evidence type="ECO:0000256" key="5">
    <source>
        <dbReference type="SAM" id="MobiDB-lite"/>
    </source>
</evidence>
<keyword evidence="2 4" id="KW-0863">Zinc-finger</keyword>
<dbReference type="OMA" id="THCEADF"/>
<dbReference type="Proteomes" id="UP000006753">
    <property type="component" value="Unassembled WGS sequence"/>
</dbReference>
<keyword evidence="1" id="KW-0479">Metal-binding</keyword>